<dbReference type="Proteomes" id="UP001056120">
    <property type="component" value="Linkage Group LG21"/>
</dbReference>
<name>A0ACB9C9B3_9ASTR</name>
<reference evidence="2" key="1">
    <citation type="journal article" date="2022" name="Mol. Ecol. Resour.">
        <title>The genomes of chicory, endive, great burdock and yacon provide insights into Asteraceae palaeo-polyploidization history and plant inulin production.</title>
        <authorList>
            <person name="Fan W."/>
            <person name="Wang S."/>
            <person name="Wang H."/>
            <person name="Wang A."/>
            <person name="Jiang F."/>
            <person name="Liu H."/>
            <person name="Zhao H."/>
            <person name="Xu D."/>
            <person name="Zhang Y."/>
        </authorList>
    </citation>
    <scope>NUCLEOTIDE SEQUENCE [LARGE SCALE GENOMIC DNA]</scope>
    <source>
        <strain evidence="2">cv. Yunnan</strain>
    </source>
</reference>
<accession>A0ACB9C9B3</accession>
<keyword evidence="2" id="KW-1185">Reference proteome</keyword>
<proteinExistence type="predicted"/>
<dbReference type="EMBL" id="CM042038">
    <property type="protein sequence ID" value="KAI3730773.1"/>
    <property type="molecule type" value="Genomic_DNA"/>
</dbReference>
<comment type="caution">
    <text evidence="1">The sequence shown here is derived from an EMBL/GenBank/DDBJ whole genome shotgun (WGS) entry which is preliminary data.</text>
</comment>
<evidence type="ECO:0000313" key="1">
    <source>
        <dbReference type="EMBL" id="KAI3730773.1"/>
    </source>
</evidence>
<sequence length="377" mass="41650">MVRNDHHYRMKCKSKSEEEEDDEEIGVFGAEKYFKGEIEDARKIHQQDDKFDQSFPAKLRGDETSMHTPSVRSNASCNSRSELLPRAKQSPGKIENETKTKTKTLLARFGCNCLSKKSTQVNEKRFPHAKEISKPQMKKILDFDDKNGQLSSKLAETKTRNNHFSFPVLNSNDMNSNPNSSSNSKSGNLAGKFRGDNNNNNNNNGGRLSIGKKLSLLNDWDMDIPKGDGMYISSSRTYNKDVDSDSSSDLFEIESFSPTGDSSYLGHRKSESNCYAPSEVSVDWSVVTASAADFSVVSDHEDGRTSVGSWRNSVGKAWVTDKKDEQKKRPGILSGCASHKAVRVAGDEYKVSGGEAGGRRRLSDSVAVGGMFRGGII</sequence>
<evidence type="ECO:0000313" key="2">
    <source>
        <dbReference type="Proteomes" id="UP001056120"/>
    </source>
</evidence>
<protein>
    <submittedName>
        <fullName evidence="1">Uncharacterized protein</fullName>
    </submittedName>
</protein>
<reference evidence="1 2" key="2">
    <citation type="journal article" date="2022" name="Mol. Ecol. Resour.">
        <title>The genomes of chicory, endive, great burdock and yacon provide insights into Asteraceae paleo-polyploidization history and plant inulin production.</title>
        <authorList>
            <person name="Fan W."/>
            <person name="Wang S."/>
            <person name="Wang H."/>
            <person name="Wang A."/>
            <person name="Jiang F."/>
            <person name="Liu H."/>
            <person name="Zhao H."/>
            <person name="Xu D."/>
            <person name="Zhang Y."/>
        </authorList>
    </citation>
    <scope>NUCLEOTIDE SEQUENCE [LARGE SCALE GENOMIC DNA]</scope>
    <source>
        <strain evidence="2">cv. Yunnan</strain>
        <tissue evidence="1">Leaves</tissue>
    </source>
</reference>
<gene>
    <name evidence="1" type="ORF">L1987_61950</name>
</gene>
<organism evidence="1 2">
    <name type="scientific">Smallanthus sonchifolius</name>
    <dbReference type="NCBI Taxonomy" id="185202"/>
    <lineage>
        <taxon>Eukaryota</taxon>
        <taxon>Viridiplantae</taxon>
        <taxon>Streptophyta</taxon>
        <taxon>Embryophyta</taxon>
        <taxon>Tracheophyta</taxon>
        <taxon>Spermatophyta</taxon>
        <taxon>Magnoliopsida</taxon>
        <taxon>eudicotyledons</taxon>
        <taxon>Gunneridae</taxon>
        <taxon>Pentapetalae</taxon>
        <taxon>asterids</taxon>
        <taxon>campanulids</taxon>
        <taxon>Asterales</taxon>
        <taxon>Asteraceae</taxon>
        <taxon>Asteroideae</taxon>
        <taxon>Heliantheae alliance</taxon>
        <taxon>Millerieae</taxon>
        <taxon>Smallanthus</taxon>
    </lineage>
</organism>